<evidence type="ECO:0000256" key="3">
    <source>
        <dbReference type="ARBA" id="ARBA00018029"/>
    </source>
</evidence>
<evidence type="ECO:0000256" key="10">
    <source>
        <dbReference type="PIRSR" id="PIRSR038994-1"/>
    </source>
</evidence>
<organism evidence="14 15">
    <name type="scientific">Petrocella atlantisensis</name>
    <dbReference type="NCBI Taxonomy" id="2173034"/>
    <lineage>
        <taxon>Bacteria</taxon>
        <taxon>Bacillati</taxon>
        <taxon>Bacillota</taxon>
        <taxon>Clostridia</taxon>
        <taxon>Lachnospirales</taxon>
        <taxon>Vallitaleaceae</taxon>
        <taxon>Petrocella</taxon>
    </lineage>
</organism>
<evidence type="ECO:0000256" key="5">
    <source>
        <dbReference type="ARBA" id="ARBA00022801"/>
    </source>
</evidence>
<dbReference type="InterPro" id="IPR011059">
    <property type="entry name" value="Metal-dep_hydrolase_composite"/>
</dbReference>
<dbReference type="EC" id="3.5.1.25" evidence="2"/>
<gene>
    <name evidence="14" type="primary">nagA</name>
    <name evidence="14" type="ORF">PATL70BA_1732</name>
</gene>
<comment type="similarity">
    <text evidence="1 9">Belongs to the metallo-dependent hydrolases superfamily. NagA family.</text>
</comment>
<dbReference type="GO" id="GO:0046872">
    <property type="term" value="F:metal ion binding"/>
    <property type="evidence" value="ECO:0007669"/>
    <property type="project" value="UniProtKB-KW"/>
</dbReference>
<dbReference type="Proteomes" id="UP000279029">
    <property type="component" value="Chromosome"/>
</dbReference>
<dbReference type="PANTHER" id="PTHR11113:SF14">
    <property type="entry name" value="N-ACETYLGLUCOSAMINE-6-PHOSPHATE DEACETYLASE"/>
    <property type="match status" value="1"/>
</dbReference>
<dbReference type="Pfam" id="PF01979">
    <property type="entry name" value="Amidohydro_1"/>
    <property type="match status" value="1"/>
</dbReference>
<comment type="catalytic activity">
    <reaction evidence="7">
        <text>N-acetyl-D-glucosamine 6-phosphate + H2O = D-glucosamine 6-phosphate + acetate</text>
        <dbReference type="Rhea" id="RHEA:22936"/>
        <dbReference type="ChEBI" id="CHEBI:15377"/>
        <dbReference type="ChEBI" id="CHEBI:30089"/>
        <dbReference type="ChEBI" id="CHEBI:57513"/>
        <dbReference type="ChEBI" id="CHEBI:58725"/>
        <dbReference type="EC" id="3.5.1.25"/>
    </reaction>
</comment>
<dbReference type="InterPro" id="IPR032466">
    <property type="entry name" value="Metal_Hydrolase"/>
</dbReference>
<feature type="active site" description="Proton donor/acceptor" evidence="10">
    <location>
        <position position="269"/>
    </location>
</feature>
<dbReference type="OrthoDB" id="9776488at2"/>
<feature type="domain" description="Amidohydrolase-related" evidence="13">
    <location>
        <begin position="51"/>
        <end position="375"/>
    </location>
</feature>
<keyword evidence="5 9" id="KW-0378">Hydrolase</keyword>
<feature type="binding site" evidence="12">
    <location>
        <position position="191"/>
    </location>
    <ligand>
        <name>Zn(2+)</name>
        <dbReference type="ChEBI" id="CHEBI:29105"/>
    </ligand>
</feature>
<evidence type="ECO:0000313" key="15">
    <source>
        <dbReference type="Proteomes" id="UP000279029"/>
    </source>
</evidence>
<dbReference type="Gene3D" id="3.20.20.140">
    <property type="entry name" value="Metal-dependent hydrolases"/>
    <property type="match status" value="1"/>
</dbReference>
<proteinExistence type="inferred from homology"/>
<feature type="binding site" evidence="12">
    <location>
        <position position="212"/>
    </location>
    <ligand>
        <name>Zn(2+)</name>
        <dbReference type="ChEBI" id="CHEBI:29105"/>
    </ligand>
</feature>
<evidence type="ECO:0000256" key="12">
    <source>
        <dbReference type="PIRSR" id="PIRSR038994-3"/>
    </source>
</evidence>
<comment type="pathway">
    <text evidence="8">Amino-sugar metabolism; N-acetylneuraminate degradation; D-fructose 6-phosphate from N-acetylneuraminate: step 4/5.</text>
</comment>
<evidence type="ECO:0000256" key="9">
    <source>
        <dbReference type="PIRNR" id="PIRNR038994"/>
    </source>
</evidence>
<dbReference type="PIRSF" id="PIRSF038994">
    <property type="entry name" value="NagA"/>
    <property type="match status" value="1"/>
</dbReference>
<evidence type="ECO:0000313" key="14">
    <source>
        <dbReference type="EMBL" id="VDN47621.1"/>
    </source>
</evidence>
<feature type="binding site" evidence="12">
    <location>
        <position position="130"/>
    </location>
    <ligand>
        <name>Zn(2+)</name>
        <dbReference type="ChEBI" id="CHEBI:29105"/>
    </ligand>
</feature>
<dbReference type="FunFam" id="3.20.20.140:FF:000004">
    <property type="entry name" value="N-acetylglucosamine-6-phosphate deacetylase"/>
    <property type="match status" value="1"/>
</dbReference>
<dbReference type="EMBL" id="LR130778">
    <property type="protein sequence ID" value="VDN47621.1"/>
    <property type="molecule type" value="Genomic_DNA"/>
</dbReference>
<accession>A0A3P7PWK1</accession>
<dbReference type="GO" id="GO:0006046">
    <property type="term" value="P:N-acetylglucosamine catabolic process"/>
    <property type="evidence" value="ECO:0007669"/>
    <property type="project" value="TreeGrafter"/>
</dbReference>
<evidence type="ECO:0000256" key="11">
    <source>
        <dbReference type="PIRSR" id="PIRSR038994-2"/>
    </source>
</evidence>
<dbReference type="AlphaFoldDB" id="A0A3P7PWK1"/>
<evidence type="ECO:0000256" key="8">
    <source>
        <dbReference type="ARBA" id="ARBA00060590"/>
    </source>
</evidence>
<comment type="cofactor">
    <cofactor evidence="12">
        <name>a divalent metal cation</name>
        <dbReference type="ChEBI" id="CHEBI:60240"/>
    </cofactor>
    <text evidence="12">Binds 1 divalent metal cation per subunit.</text>
</comment>
<dbReference type="CDD" id="cd00854">
    <property type="entry name" value="NagA"/>
    <property type="match status" value="1"/>
</dbReference>
<dbReference type="KEGG" id="cbar:PATL70BA_1732"/>
<feature type="binding site" evidence="11">
    <location>
        <position position="141"/>
    </location>
    <ligand>
        <name>substrate</name>
    </ligand>
</feature>
<evidence type="ECO:0000256" key="2">
    <source>
        <dbReference type="ARBA" id="ARBA00011899"/>
    </source>
</evidence>
<dbReference type="Gene3D" id="2.30.40.10">
    <property type="entry name" value="Urease, subunit C, domain 1"/>
    <property type="match status" value="1"/>
</dbReference>
<dbReference type="RefSeq" id="WP_125136901.1">
    <property type="nucleotide sequence ID" value="NZ_LR130778.1"/>
</dbReference>
<feature type="binding site" evidence="11">
    <location>
        <position position="246"/>
    </location>
    <ligand>
        <name>substrate</name>
    </ligand>
</feature>
<dbReference type="GO" id="GO:0008448">
    <property type="term" value="F:N-acetylglucosamine-6-phosphate deacetylase activity"/>
    <property type="evidence" value="ECO:0007669"/>
    <property type="project" value="UniProtKB-EC"/>
</dbReference>
<keyword evidence="15" id="KW-1185">Reference proteome</keyword>
<evidence type="ECO:0000256" key="4">
    <source>
        <dbReference type="ARBA" id="ARBA00022723"/>
    </source>
</evidence>
<keyword evidence="4 12" id="KW-0479">Metal-binding</keyword>
<dbReference type="InterPro" id="IPR003764">
    <property type="entry name" value="GlcNAc_6-P_deAcase"/>
</dbReference>
<dbReference type="PANTHER" id="PTHR11113">
    <property type="entry name" value="N-ACETYLGLUCOSAMINE-6-PHOSPHATE DEACETYLASE"/>
    <property type="match status" value="1"/>
</dbReference>
<evidence type="ECO:0000256" key="7">
    <source>
        <dbReference type="ARBA" id="ARBA00047647"/>
    </source>
</evidence>
<feature type="binding site" evidence="11">
    <location>
        <begin position="215"/>
        <end position="216"/>
    </location>
    <ligand>
        <name>substrate</name>
    </ligand>
</feature>
<evidence type="ECO:0000256" key="6">
    <source>
        <dbReference type="ARBA" id="ARBA00023277"/>
    </source>
</evidence>
<dbReference type="SUPFAM" id="SSF51556">
    <property type="entry name" value="Metallo-dependent hydrolases"/>
    <property type="match status" value="1"/>
</dbReference>
<reference evidence="14 15" key="1">
    <citation type="submission" date="2018-09" db="EMBL/GenBank/DDBJ databases">
        <authorList>
            <person name="Postec A."/>
        </authorList>
    </citation>
    <scope>NUCLEOTIDE SEQUENCE [LARGE SCALE GENOMIC DNA]</scope>
    <source>
        <strain evidence="14">70B-A</strain>
    </source>
</reference>
<feature type="binding site" evidence="11">
    <location>
        <position position="223"/>
    </location>
    <ligand>
        <name>substrate</name>
    </ligand>
</feature>
<keyword evidence="6 9" id="KW-0119">Carbohydrate metabolism</keyword>
<protein>
    <recommendedName>
        <fullName evidence="3">N-acetylglucosamine-6-phosphate deacetylase</fullName>
        <ecNumber evidence="2">3.5.1.25</ecNumber>
    </recommendedName>
</protein>
<sequence>MKGIKGGLLYHQGKFFEDYAVLFEDEITLIAHSNQINHREDVDWIDAGGHYVIPGLIDVHIHGYKGHDVMDGDEVGLKAIAKGIAENGVTSFLPTTMTMETKTIEKAIKNVKKVMLQIHDGAQILGIHMEGPYISKAYKGAQSEKAICLPNMDLVEKYKDMIKVITMAPELEGSKAFIEALSLDINISLGHTGATYEQATEAIRSGARSVTHLFNAMTGLHHRAPGVVGAAFASDCYVELIADEIHVHPSLFQVIAKIKGLEKLLLVTDCMCGGGLAEGNYELGGQQVSVKDGSCTLSDGTLAGSVLKLNEALRNFDANVTDELEKLLPLVTLNQATYLGISDKKGSIDVGKDADLVIMDRDFVIQSTFVKGRKVYEI</sequence>
<dbReference type="NCBIfam" id="TIGR00221">
    <property type="entry name" value="nagA"/>
    <property type="match status" value="1"/>
</dbReference>
<evidence type="ECO:0000256" key="1">
    <source>
        <dbReference type="ARBA" id="ARBA00010716"/>
    </source>
</evidence>
<dbReference type="InterPro" id="IPR006680">
    <property type="entry name" value="Amidohydro-rel"/>
</dbReference>
<name>A0A3P7PWK1_9FIRM</name>
<evidence type="ECO:0000259" key="13">
    <source>
        <dbReference type="Pfam" id="PF01979"/>
    </source>
</evidence>
<dbReference type="SUPFAM" id="SSF51338">
    <property type="entry name" value="Composite domain of metallo-dependent hydrolases"/>
    <property type="match status" value="1"/>
</dbReference>
<feature type="binding site" evidence="11">
    <location>
        <begin position="302"/>
        <end position="304"/>
    </location>
    <ligand>
        <name>substrate</name>
    </ligand>
</feature>